<dbReference type="HOGENOM" id="CLU_758560_0_0_1"/>
<sequence length="405" mass="45573">MQPKALRTYLPSDRALWLYSHLLYLLRSRPELAATLCRSVCLSEIDQFLNIIILALHPSVSEGYLAFTFVRLVIQSQVLSTPELTSLFRLPTPFSRLLIVYTRREATLSYLKTALAGSLTRLADHPSLNIEINPMKVYAQLLDTIMATNGSVPPELPQEVTMEEATMNEDVHAIIVPRLAMLTAIASNILESVIDSLESVPYDIRWICGQIKSGLQRQFPAACEEDIHSVVGQFFLQRLIIPAVNTPQEFCLIARIPSPNSWRTFTLVATMLEGLITTSSSASADKLYMKPLIDPFVEANRSRINTFLRKLCQVNDPDKDYLADLPETDRTITLTVNELYYIHSLLNKYIDNFVRLVHLSIALGLFEDLPDLDDNTPAQVPLADNAAVQLRVASRWDVTRTLVSD</sequence>
<gene>
    <name evidence="2" type="ORF">FIBRA_02113</name>
</gene>
<accession>J4I8V8</accession>
<reference evidence="2 3" key="1">
    <citation type="journal article" date="2012" name="Appl. Environ. Microbiol.">
        <title>Short-read sequencing for genomic analysis of the brown rot fungus Fibroporia radiculosa.</title>
        <authorList>
            <person name="Tang J.D."/>
            <person name="Perkins A.D."/>
            <person name="Sonstegard T.S."/>
            <person name="Schroeder S.G."/>
            <person name="Burgess S.C."/>
            <person name="Diehl S.V."/>
        </authorList>
    </citation>
    <scope>NUCLEOTIDE SEQUENCE [LARGE SCALE GENOMIC DNA]</scope>
    <source>
        <strain evidence="2 3">TFFH 294</strain>
    </source>
</reference>
<dbReference type="PROSITE" id="PS50018">
    <property type="entry name" value="RAS_GTPASE_ACTIV_2"/>
    <property type="match status" value="1"/>
</dbReference>
<dbReference type="GeneID" id="24094997"/>
<evidence type="ECO:0000313" key="2">
    <source>
        <dbReference type="EMBL" id="CCM00086.1"/>
    </source>
</evidence>
<evidence type="ECO:0000313" key="3">
    <source>
        <dbReference type="Proteomes" id="UP000006352"/>
    </source>
</evidence>
<dbReference type="SMART" id="SM00323">
    <property type="entry name" value="RasGAP"/>
    <property type="match status" value="1"/>
</dbReference>
<dbReference type="PANTHER" id="PTHR14149:SF17">
    <property type="entry name" value="GTPASE-ACTIVATING PROTEIN"/>
    <property type="match status" value="1"/>
</dbReference>
<dbReference type="EMBL" id="HE796965">
    <property type="protein sequence ID" value="CCM00086.1"/>
    <property type="molecule type" value="Genomic_DNA"/>
</dbReference>
<dbReference type="SUPFAM" id="SSF48350">
    <property type="entry name" value="GTPase activation domain, GAP"/>
    <property type="match status" value="1"/>
</dbReference>
<dbReference type="InParanoid" id="J4I8V8"/>
<keyword evidence="3" id="KW-1185">Reference proteome</keyword>
<proteinExistence type="predicted"/>
<dbReference type="STRING" id="599839.J4I8V8"/>
<dbReference type="OrthoDB" id="775356at2759"/>
<dbReference type="GO" id="GO:0005096">
    <property type="term" value="F:GTPase activator activity"/>
    <property type="evidence" value="ECO:0007669"/>
    <property type="project" value="TreeGrafter"/>
</dbReference>
<dbReference type="GO" id="GO:0005938">
    <property type="term" value="C:cell cortex"/>
    <property type="evidence" value="ECO:0007669"/>
    <property type="project" value="TreeGrafter"/>
</dbReference>
<dbReference type="RefSeq" id="XP_012179369.1">
    <property type="nucleotide sequence ID" value="XM_012323979.1"/>
</dbReference>
<feature type="domain" description="Ras-GAP" evidence="1">
    <location>
        <begin position="64"/>
        <end position="277"/>
    </location>
</feature>
<dbReference type="InterPro" id="IPR001936">
    <property type="entry name" value="RasGAP_dom"/>
</dbReference>
<name>J4I8V8_9APHY</name>
<dbReference type="Proteomes" id="UP000006352">
    <property type="component" value="Unassembled WGS sequence"/>
</dbReference>
<dbReference type="Pfam" id="PF00616">
    <property type="entry name" value="RasGAP"/>
    <property type="match status" value="1"/>
</dbReference>
<evidence type="ECO:0000259" key="1">
    <source>
        <dbReference type="PROSITE" id="PS50018"/>
    </source>
</evidence>
<protein>
    <recommendedName>
        <fullName evidence="1">Ras-GAP domain-containing protein</fullName>
    </recommendedName>
</protein>
<organism evidence="2 3">
    <name type="scientific">Fibroporia radiculosa</name>
    <dbReference type="NCBI Taxonomy" id="599839"/>
    <lineage>
        <taxon>Eukaryota</taxon>
        <taxon>Fungi</taxon>
        <taxon>Dikarya</taxon>
        <taxon>Basidiomycota</taxon>
        <taxon>Agaricomycotina</taxon>
        <taxon>Agaricomycetes</taxon>
        <taxon>Polyporales</taxon>
        <taxon>Fibroporiaceae</taxon>
        <taxon>Fibroporia</taxon>
    </lineage>
</organism>
<dbReference type="PANTHER" id="PTHR14149">
    <property type="entry name" value="RAS GTPASE-ACTIVATING PROTEIN WITH IQ MOTIF"/>
    <property type="match status" value="1"/>
</dbReference>
<dbReference type="Gene3D" id="1.10.506.10">
    <property type="entry name" value="GTPase Activation - p120gap, domain 1"/>
    <property type="match status" value="1"/>
</dbReference>
<dbReference type="InterPro" id="IPR008936">
    <property type="entry name" value="Rho_GTPase_activation_prot"/>
</dbReference>
<dbReference type="AlphaFoldDB" id="J4I8V8"/>
<dbReference type="GO" id="GO:0046580">
    <property type="term" value="P:negative regulation of Ras protein signal transduction"/>
    <property type="evidence" value="ECO:0007669"/>
    <property type="project" value="TreeGrafter"/>
</dbReference>